<dbReference type="SUPFAM" id="SSF55729">
    <property type="entry name" value="Acyl-CoA N-acyltransferases (Nat)"/>
    <property type="match status" value="1"/>
</dbReference>
<keyword evidence="5" id="KW-1185">Reference proteome</keyword>
<dbReference type="PANTHER" id="PTHR43877:SF1">
    <property type="entry name" value="ACETYLTRANSFERASE"/>
    <property type="match status" value="1"/>
</dbReference>
<name>A0A5B8UB17_9ACTN</name>
<dbReference type="EMBL" id="CP042430">
    <property type="protein sequence ID" value="QEC50197.1"/>
    <property type="molecule type" value="Genomic_DNA"/>
</dbReference>
<dbReference type="InterPro" id="IPR000182">
    <property type="entry name" value="GNAT_dom"/>
</dbReference>
<dbReference type="PROSITE" id="PS51186">
    <property type="entry name" value="GNAT"/>
    <property type="match status" value="1"/>
</dbReference>
<organism evidence="4 5">
    <name type="scientific">Baekduia soli</name>
    <dbReference type="NCBI Taxonomy" id="496014"/>
    <lineage>
        <taxon>Bacteria</taxon>
        <taxon>Bacillati</taxon>
        <taxon>Actinomycetota</taxon>
        <taxon>Thermoleophilia</taxon>
        <taxon>Solirubrobacterales</taxon>
        <taxon>Baekduiaceae</taxon>
        <taxon>Baekduia</taxon>
    </lineage>
</organism>
<feature type="domain" description="N-acetyltransferase" evidence="3">
    <location>
        <begin position="1"/>
        <end position="130"/>
    </location>
</feature>
<dbReference type="GO" id="GO:0016747">
    <property type="term" value="F:acyltransferase activity, transferring groups other than amino-acyl groups"/>
    <property type="evidence" value="ECO:0007669"/>
    <property type="project" value="InterPro"/>
</dbReference>
<keyword evidence="1 4" id="KW-0808">Transferase</keyword>
<dbReference type="OrthoDB" id="164032at2"/>
<dbReference type="Proteomes" id="UP000321805">
    <property type="component" value="Chromosome"/>
</dbReference>
<reference evidence="4 5" key="1">
    <citation type="journal article" date="2018" name="J. Microbiol.">
        <title>Baekduia soli gen. nov., sp. nov., a novel bacterium isolated from the soil of Baekdu Mountain and proposal of a novel family name, Baekduiaceae fam. nov.</title>
        <authorList>
            <person name="An D.S."/>
            <person name="Siddiqi M.Z."/>
            <person name="Kim K.H."/>
            <person name="Yu H.S."/>
            <person name="Im W.T."/>
        </authorList>
    </citation>
    <scope>NUCLEOTIDE SEQUENCE [LARGE SCALE GENOMIC DNA]</scope>
    <source>
        <strain evidence="4 5">BR7-21</strain>
    </source>
</reference>
<proteinExistence type="predicted"/>
<dbReference type="RefSeq" id="WP_146922573.1">
    <property type="nucleotide sequence ID" value="NZ_CP042430.1"/>
</dbReference>
<protein>
    <submittedName>
        <fullName evidence="4">GNAT family N-acetyltransferase</fullName>
    </submittedName>
</protein>
<keyword evidence="2" id="KW-0012">Acyltransferase</keyword>
<dbReference type="PANTHER" id="PTHR43877">
    <property type="entry name" value="AMINOALKYLPHOSPHONATE N-ACETYLTRANSFERASE-RELATED-RELATED"/>
    <property type="match status" value="1"/>
</dbReference>
<gene>
    <name evidence="4" type="ORF">FSW04_23190</name>
</gene>
<dbReference type="KEGG" id="bsol:FSW04_23190"/>
<dbReference type="Gene3D" id="3.40.630.30">
    <property type="match status" value="1"/>
</dbReference>
<evidence type="ECO:0000259" key="3">
    <source>
        <dbReference type="PROSITE" id="PS51186"/>
    </source>
</evidence>
<accession>A0A5B8UB17</accession>
<evidence type="ECO:0000256" key="2">
    <source>
        <dbReference type="ARBA" id="ARBA00023315"/>
    </source>
</evidence>
<dbReference type="AlphaFoldDB" id="A0A5B8UB17"/>
<dbReference type="InterPro" id="IPR050832">
    <property type="entry name" value="Bact_Acetyltransf"/>
</dbReference>
<dbReference type="InterPro" id="IPR016181">
    <property type="entry name" value="Acyl_CoA_acyltransferase"/>
</dbReference>
<dbReference type="Pfam" id="PF00583">
    <property type="entry name" value="Acetyltransf_1"/>
    <property type="match status" value="1"/>
</dbReference>
<evidence type="ECO:0000256" key="1">
    <source>
        <dbReference type="ARBA" id="ARBA00022679"/>
    </source>
</evidence>
<sequence>MEARPAAGPFAFRREAAADPHERIWLLDVQGRAVGRCRTAPASASGDDGDLGTRAAVILELAIDPGHRRRGLGRRLIGHAVNDLLVRSHAPVLAWVDGGDPGALAFLGRHGFRPDGTARPDGAVRVVRRR</sequence>
<evidence type="ECO:0000313" key="5">
    <source>
        <dbReference type="Proteomes" id="UP000321805"/>
    </source>
</evidence>
<evidence type="ECO:0000313" key="4">
    <source>
        <dbReference type="EMBL" id="QEC50197.1"/>
    </source>
</evidence>